<organism evidence="2 3">
    <name type="scientific">Escallonia herrerae</name>
    <dbReference type="NCBI Taxonomy" id="1293975"/>
    <lineage>
        <taxon>Eukaryota</taxon>
        <taxon>Viridiplantae</taxon>
        <taxon>Streptophyta</taxon>
        <taxon>Embryophyta</taxon>
        <taxon>Tracheophyta</taxon>
        <taxon>Spermatophyta</taxon>
        <taxon>Magnoliopsida</taxon>
        <taxon>eudicotyledons</taxon>
        <taxon>Gunneridae</taxon>
        <taxon>Pentapetalae</taxon>
        <taxon>asterids</taxon>
        <taxon>campanulids</taxon>
        <taxon>Escalloniales</taxon>
        <taxon>Escalloniaceae</taxon>
        <taxon>Escallonia</taxon>
    </lineage>
</organism>
<keyword evidence="3" id="KW-1185">Reference proteome</keyword>
<dbReference type="AlphaFoldDB" id="A0AA89BIK4"/>
<dbReference type="InterPro" id="IPR006571">
    <property type="entry name" value="TLDc_dom"/>
</dbReference>
<dbReference type="EMBL" id="JAVXUP010000112">
    <property type="protein sequence ID" value="KAK3037877.1"/>
    <property type="molecule type" value="Genomic_DNA"/>
</dbReference>
<reference evidence="2" key="1">
    <citation type="submission" date="2022-12" db="EMBL/GenBank/DDBJ databases">
        <title>Draft genome assemblies for two species of Escallonia (Escalloniales).</title>
        <authorList>
            <person name="Chanderbali A."/>
            <person name="Dervinis C."/>
            <person name="Anghel I."/>
            <person name="Soltis D."/>
            <person name="Soltis P."/>
            <person name="Zapata F."/>
        </authorList>
    </citation>
    <scope>NUCLEOTIDE SEQUENCE</scope>
    <source>
        <strain evidence="2">UCBG64.0493</strain>
        <tissue evidence="2">Leaf</tissue>
    </source>
</reference>
<gene>
    <name evidence="2" type="ORF">RJ639_031237</name>
</gene>
<dbReference type="PROSITE" id="PS51886">
    <property type="entry name" value="TLDC"/>
    <property type="match status" value="1"/>
</dbReference>
<dbReference type="SMART" id="SM00584">
    <property type="entry name" value="TLDc"/>
    <property type="match status" value="1"/>
</dbReference>
<protein>
    <recommendedName>
        <fullName evidence="1">TLDc domain-containing protein</fullName>
    </recommendedName>
</protein>
<feature type="domain" description="TLDc" evidence="1">
    <location>
        <begin position="1"/>
        <end position="157"/>
    </location>
</feature>
<proteinExistence type="predicted"/>
<name>A0AA89BIK4_9ASTE</name>
<evidence type="ECO:0000259" key="1">
    <source>
        <dbReference type="PROSITE" id="PS51886"/>
    </source>
</evidence>
<evidence type="ECO:0000313" key="3">
    <source>
        <dbReference type="Proteomes" id="UP001188597"/>
    </source>
</evidence>
<sequence length="247" mass="27228">MGQWSVKGVGGEKAVRVWAAVGGGSGVLCAMPNDEGPTVLILKDKEGYIYGGYASQPWQRHADFYGDMKFFLFQLYPQAAIFRPTGANSNLQWCAVNFSSESIPNGIGFGGRINHFGMFLSANFDQGHTFSCTTFGSPCMSKANQIYPEVIECWGIVPKGPQRERQNGVKGTVLERFKEDRNMLNMVGLADSSQSSHCIENPCIPKLIIWHLLPAVDFRFCEIRSIGEDVRWGGCKIADGVGSLQRM</sequence>
<dbReference type="PANTHER" id="PTHR23354">
    <property type="entry name" value="NUCLEOLAR PROTEIN 7/ESTROGEN RECEPTOR COACTIVATOR-RELATED"/>
    <property type="match status" value="1"/>
</dbReference>
<dbReference type="Pfam" id="PF07534">
    <property type="entry name" value="TLD"/>
    <property type="match status" value="1"/>
</dbReference>
<accession>A0AA89BIK4</accession>
<evidence type="ECO:0000313" key="2">
    <source>
        <dbReference type="EMBL" id="KAK3037877.1"/>
    </source>
</evidence>
<dbReference type="PANTHER" id="PTHR23354:SF95">
    <property type="entry name" value="CALCIUM-BINDING EF-HAND FAMILY PROTEIN-RELATED"/>
    <property type="match status" value="1"/>
</dbReference>
<comment type="caution">
    <text evidence="2">The sequence shown here is derived from an EMBL/GenBank/DDBJ whole genome shotgun (WGS) entry which is preliminary data.</text>
</comment>
<dbReference type="Proteomes" id="UP001188597">
    <property type="component" value="Unassembled WGS sequence"/>
</dbReference>